<dbReference type="PATRIC" id="fig|595434.4.peg.5261"/>
<dbReference type="SUPFAM" id="SSF51569">
    <property type="entry name" value="Aldolase"/>
    <property type="match status" value="1"/>
</dbReference>
<dbReference type="RefSeq" id="WP_047816519.1">
    <property type="nucleotide sequence ID" value="NZ_LECT01000044.1"/>
</dbReference>
<dbReference type="CDD" id="cd00408">
    <property type="entry name" value="DHDPS-like"/>
    <property type="match status" value="1"/>
</dbReference>
<protein>
    <recommendedName>
        <fullName evidence="4">Dihydrodipicolinate synthase family protein</fullName>
    </recommendedName>
</protein>
<keyword evidence="3" id="KW-1185">Reference proteome</keyword>
<sequence length="303" mass="33139">MKTGPFNPNLLSESVFAVPPLARDADYQIDADENEKIIRFLEAGGVRSLLYGGNAVLYHTSLADFDDLLGMISDSAGPDTTVVPSFGPSFGIASDQINILQEFDFGTAMLLPSRDIVDSAGIATGIRKLSEQYGKPIVVYLKHDRWLSPDDLKSLDDDGVISWIKYAVVRENPAEDDYLREVLDVFPAERIVSGIGEQPAIIHLRDFGITGFTSGCVCVAPRKSMDMLGSIQGGDMEMAESIRQYFLPLENLRDGIHPIRVLHEAVALAGVANTGPIQPMLSNVCDETKSKIQEALRTMKVIH</sequence>
<evidence type="ECO:0000256" key="1">
    <source>
        <dbReference type="ARBA" id="ARBA00023239"/>
    </source>
</evidence>
<dbReference type="AlphaFoldDB" id="A0A0J1B6N5"/>
<name>A0A0J1B6N5_RHOIS</name>
<dbReference type="SMART" id="SM01130">
    <property type="entry name" value="DHDPS"/>
    <property type="match status" value="1"/>
</dbReference>
<comment type="caution">
    <text evidence="2">The sequence shown here is derived from an EMBL/GenBank/DDBJ whole genome shotgun (WGS) entry which is preliminary data.</text>
</comment>
<accession>A0A0J1B6N5</accession>
<dbReference type="InterPro" id="IPR013785">
    <property type="entry name" value="Aldolase_TIM"/>
</dbReference>
<gene>
    <name evidence="2" type="ORF">RISK_005541</name>
</gene>
<organism evidence="2 3">
    <name type="scientific">Rhodopirellula islandica</name>
    <dbReference type="NCBI Taxonomy" id="595434"/>
    <lineage>
        <taxon>Bacteria</taxon>
        <taxon>Pseudomonadati</taxon>
        <taxon>Planctomycetota</taxon>
        <taxon>Planctomycetia</taxon>
        <taxon>Pirellulales</taxon>
        <taxon>Pirellulaceae</taxon>
        <taxon>Rhodopirellula</taxon>
    </lineage>
</organism>
<evidence type="ECO:0000313" key="3">
    <source>
        <dbReference type="Proteomes" id="UP000036367"/>
    </source>
</evidence>
<reference evidence="2" key="1">
    <citation type="submission" date="2015-05" db="EMBL/GenBank/DDBJ databases">
        <title>Permanent draft genome of Rhodopirellula islandicus K833.</title>
        <authorList>
            <person name="Kizina J."/>
            <person name="Richter M."/>
            <person name="Glockner F.O."/>
            <person name="Harder J."/>
        </authorList>
    </citation>
    <scope>NUCLEOTIDE SEQUENCE [LARGE SCALE GENOMIC DNA]</scope>
    <source>
        <strain evidence="2">K833</strain>
    </source>
</reference>
<dbReference type="Proteomes" id="UP000036367">
    <property type="component" value="Unassembled WGS sequence"/>
</dbReference>
<dbReference type="Gene3D" id="3.20.20.70">
    <property type="entry name" value="Aldolase class I"/>
    <property type="match status" value="1"/>
</dbReference>
<dbReference type="OrthoDB" id="8878499at2"/>
<proteinExistence type="predicted"/>
<evidence type="ECO:0008006" key="4">
    <source>
        <dbReference type="Google" id="ProtNLM"/>
    </source>
</evidence>
<dbReference type="InterPro" id="IPR002220">
    <property type="entry name" value="DapA-like"/>
</dbReference>
<dbReference type="EMBL" id="LECT01000044">
    <property type="protein sequence ID" value="KLU02475.1"/>
    <property type="molecule type" value="Genomic_DNA"/>
</dbReference>
<dbReference type="GO" id="GO:0016829">
    <property type="term" value="F:lyase activity"/>
    <property type="evidence" value="ECO:0007669"/>
    <property type="project" value="UniProtKB-KW"/>
</dbReference>
<dbReference type="STRING" id="595434.RISK_005541"/>
<keyword evidence="1" id="KW-0456">Lyase</keyword>
<evidence type="ECO:0000313" key="2">
    <source>
        <dbReference type="EMBL" id="KLU02475.1"/>
    </source>
</evidence>